<evidence type="ECO:0000313" key="10">
    <source>
        <dbReference type="EMBL" id="EGD59480.1"/>
    </source>
</evidence>
<keyword evidence="4" id="KW-0328">Glycosyltransferase</keyword>
<accession>F1Z7G8</accession>
<dbReference type="STRING" id="983920.Y88_1512"/>
<keyword evidence="7 9" id="KW-1133">Transmembrane helix</keyword>
<comment type="pathway">
    <text evidence="3">Sphingolipid metabolism.</text>
</comment>
<dbReference type="PANTHER" id="PTHR12726">
    <property type="entry name" value="CERAMIDE GLUCOSYLTRANSFERASE"/>
    <property type="match status" value="1"/>
</dbReference>
<keyword evidence="5 10" id="KW-0808">Transferase</keyword>
<keyword evidence="6 9" id="KW-0812">Transmembrane</keyword>
<comment type="pathway">
    <text evidence="2">Lipid metabolism; sphingolipid metabolism.</text>
</comment>
<comment type="subcellular location">
    <subcellularLocation>
        <location evidence="1">Membrane</location>
        <topology evidence="1">Multi-pass membrane protein</topology>
    </subcellularLocation>
</comment>
<dbReference type="AlphaFoldDB" id="F1Z7G8"/>
<protein>
    <submittedName>
        <fullName evidence="10">Hopanoid biosynthesis associated glycosyl transferase protein HpnI</fullName>
    </submittedName>
</protein>
<evidence type="ECO:0000256" key="4">
    <source>
        <dbReference type="ARBA" id="ARBA00022676"/>
    </source>
</evidence>
<dbReference type="InterPro" id="IPR025993">
    <property type="entry name" value="Ceramide_glucosylTrfase"/>
</dbReference>
<comment type="caution">
    <text evidence="10">The sequence shown here is derived from an EMBL/GenBank/DDBJ whole genome shotgun (WGS) entry which is preliminary data.</text>
</comment>
<dbReference type="eggNOG" id="COG1215">
    <property type="taxonomic scope" value="Bacteria"/>
</dbReference>
<evidence type="ECO:0000256" key="9">
    <source>
        <dbReference type="SAM" id="Phobius"/>
    </source>
</evidence>
<keyword evidence="8 9" id="KW-0472">Membrane</keyword>
<dbReference type="InterPro" id="IPR029044">
    <property type="entry name" value="Nucleotide-diphossugar_trans"/>
</dbReference>
<dbReference type="InParanoid" id="F1Z7G8"/>
<dbReference type="CDD" id="cd02520">
    <property type="entry name" value="Glucosylceramide_synthase"/>
    <property type="match status" value="1"/>
</dbReference>
<dbReference type="GO" id="GO:0008120">
    <property type="term" value="F:ceramide glucosyltransferase activity"/>
    <property type="evidence" value="ECO:0007669"/>
    <property type="project" value="TreeGrafter"/>
</dbReference>
<keyword evidence="11" id="KW-1185">Reference proteome</keyword>
<evidence type="ECO:0000256" key="3">
    <source>
        <dbReference type="ARBA" id="ARBA00004991"/>
    </source>
</evidence>
<dbReference type="GO" id="GO:0016020">
    <property type="term" value="C:membrane"/>
    <property type="evidence" value="ECO:0007669"/>
    <property type="project" value="UniProtKB-SubCell"/>
</dbReference>
<reference evidence="10 11" key="1">
    <citation type="journal article" date="2012" name="J. Bacteriol.">
        <title>Draft Genome Sequence of Novosphingobium nitrogenifigens Y88T.</title>
        <authorList>
            <person name="Strabala T.J."/>
            <person name="Macdonald L."/>
            <person name="Liu V."/>
            <person name="Smit A.M."/>
        </authorList>
    </citation>
    <scope>NUCLEOTIDE SEQUENCE [LARGE SCALE GENOMIC DNA]</scope>
    <source>
        <strain evidence="10 11">DSM 19370</strain>
    </source>
</reference>
<sequence>MPGWALMLMAALGTGYTLAAAWVFRARYRTAYVPGAVPRSNAAVTLLKPLYGAEPRLVENLATFLEQDHDGPVQVLCGVQRADDPAILAVHELKVRYPDARIDLVIDSTRHGASGKISNLCNMIGSAEHDILILSDSDMAADRDYLARVVAALEAPGVGAVSCLYRGHGEAGFWSRFGAAGIAWQFLPSAAFGVAMGLARPCMGSTIAMHRAVLDSIGGFARFADILADDYAIGEAVWAQGREVAVLGPIVTHGSAEGGLGELWRHELRWGATVRGVVPAAYVSNVMSMPLPLALGAAAFHPAVGLAMVAIACAARFLLAATVDDATGLAPAPLWLLPWRDLFGFAVFVASFFTRKIDWRGNHLRLGAGSGLTTLTETAPQ</sequence>
<gene>
    <name evidence="10" type="ORF">Y88_1512</name>
</gene>
<evidence type="ECO:0000256" key="2">
    <source>
        <dbReference type="ARBA" id="ARBA00004760"/>
    </source>
</evidence>
<dbReference type="InterPro" id="IPR017835">
    <property type="entry name" value="Hopen-assoc_HpnI"/>
</dbReference>
<evidence type="ECO:0000256" key="8">
    <source>
        <dbReference type="ARBA" id="ARBA00023136"/>
    </source>
</evidence>
<dbReference type="NCBIfam" id="TIGR03472">
    <property type="entry name" value="HpnI"/>
    <property type="match status" value="1"/>
</dbReference>
<evidence type="ECO:0000256" key="5">
    <source>
        <dbReference type="ARBA" id="ARBA00022679"/>
    </source>
</evidence>
<proteinExistence type="predicted"/>
<evidence type="ECO:0000313" key="11">
    <source>
        <dbReference type="Proteomes" id="UP000004728"/>
    </source>
</evidence>
<dbReference type="Pfam" id="PF13506">
    <property type="entry name" value="Glyco_transf_21"/>
    <property type="match status" value="1"/>
</dbReference>
<feature type="transmembrane region" description="Helical" evidence="9">
    <location>
        <begin position="337"/>
        <end position="354"/>
    </location>
</feature>
<feature type="transmembrane region" description="Helical" evidence="9">
    <location>
        <begin position="6"/>
        <end position="24"/>
    </location>
</feature>
<organism evidence="10 11">
    <name type="scientific">Novosphingobium nitrogenifigens DSM 19370</name>
    <dbReference type="NCBI Taxonomy" id="983920"/>
    <lineage>
        <taxon>Bacteria</taxon>
        <taxon>Pseudomonadati</taxon>
        <taxon>Pseudomonadota</taxon>
        <taxon>Alphaproteobacteria</taxon>
        <taxon>Sphingomonadales</taxon>
        <taxon>Sphingomonadaceae</taxon>
        <taxon>Novosphingobium</taxon>
    </lineage>
</organism>
<evidence type="ECO:0000256" key="1">
    <source>
        <dbReference type="ARBA" id="ARBA00004141"/>
    </source>
</evidence>
<dbReference type="HOGENOM" id="CLU_030898_2_0_5"/>
<dbReference type="PANTHER" id="PTHR12726:SF0">
    <property type="entry name" value="CERAMIDE GLUCOSYLTRANSFERASE"/>
    <property type="match status" value="1"/>
</dbReference>
<dbReference type="EMBL" id="AEWJ01000032">
    <property type="protein sequence ID" value="EGD59480.1"/>
    <property type="molecule type" value="Genomic_DNA"/>
</dbReference>
<evidence type="ECO:0000256" key="7">
    <source>
        <dbReference type="ARBA" id="ARBA00022989"/>
    </source>
</evidence>
<dbReference type="Gene3D" id="3.90.550.10">
    <property type="entry name" value="Spore Coat Polysaccharide Biosynthesis Protein SpsA, Chain A"/>
    <property type="match status" value="1"/>
</dbReference>
<dbReference type="GO" id="GO:0006679">
    <property type="term" value="P:glucosylceramide biosynthetic process"/>
    <property type="evidence" value="ECO:0007669"/>
    <property type="project" value="TreeGrafter"/>
</dbReference>
<dbReference type="SUPFAM" id="SSF53448">
    <property type="entry name" value="Nucleotide-diphospho-sugar transferases"/>
    <property type="match status" value="1"/>
</dbReference>
<feature type="transmembrane region" description="Helical" evidence="9">
    <location>
        <begin position="293"/>
        <end position="317"/>
    </location>
</feature>
<dbReference type="Proteomes" id="UP000004728">
    <property type="component" value="Unassembled WGS sequence"/>
</dbReference>
<evidence type="ECO:0000256" key="6">
    <source>
        <dbReference type="ARBA" id="ARBA00022692"/>
    </source>
</evidence>
<name>F1Z7G8_9SPHN</name>